<organism evidence="1 2">
    <name type="scientific">Sedimenticola thiotaurini</name>
    <dbReference type="NCBI Taxonomy" id="1543721"/>
    <lineage>
        <taxon>Bacteria</taxon>
        <taxon>Pseudomonadati</taxon>
        <taxon>Pseudomonadota</taxon>
        <taxon>Gammaproteobacteria</taxon>
        <taxon>Chromatiales</taxon>
        <taxon>Sedimenticolaceae</taxon>
        <taxon>Sedimenticola</taxon>
    </lineage>
</organism>
<sequence length="62" mass="7192">MPGKPRFVLPGVPQQIVQRGNNRSPCFFAIDDYFHYLRDLREAAERNAIAIHAYVLMTNHVH</sequence>
<dbReference type="GO" id="GO:0003677">
    <property type="term" value="F:DNA binding"/>
    <property type="evidence" value="ECO:0007669"/>
    <property type="project" value="InterPro"/>
</dbReference>
<protein>
    <submittedName>
        <fullName evidence="1">Transposase</fullName>
    </submittedName>
</protein>
<reference evidence="1 2" key="1">
    <citation type="submission" date="2019-07" db="EMBL/GenBank/DDBJ databases">
        <title>The pathways for chlorine oxyanion respiration interact through the shared metabolite chlorate.</title>
        <authorList>
            <person name="Barnum T.P."/>
            <person name="Cheng Y."/>
            <person name="Hill K.A."/>
            <person name="Lucas L.N."/>
            <person name="Carlson H.K."/>
            <person name="Coates J.D."/>
        </authorList>
    </citation>
    <scope>NUCLEOTIDE SEQUENCE [LARGE SCALE GENOMIC DNA]</scope>
    <source>
        <strain evidence="1">BK-3</strain>
    </source>
</reference>
<dbReference type="EMBL" id="VMRY01000115">
    <property type="protein sequence ID" value="TVT49872.1"/>
    <property type="molecule type" value="Genomic_DNA"/>
</dbReference>
<dbReference type="AlphaFoldDB" id="A0A558CMD8"/>
<dbReference type="InterPro" id="IPR036515">
    <property type="entry name" value="Transposase_17_sf"/>
</dbReference>
<evidence type="ECO:0000313" key="2">
    <source>
        <dbReference type="Proteomes" id="UP000317355"/>
    </source>
</evidence>
<accession>A0A558CMD8</accession>
<dbReference type="Gene3D" id="3.30.70.1290">
    <property type="entry name" value="Transposase IS200-like"/>
    <property type="match status" value="1"/>
</dbReference>
<comment type="caution">
    <text evidence="1">The sequence shown here is derived from an EMBL/GenBank/DDBJ whole genome shotgun (WGS) entry which is preliminary data.</text>
</comment>
<proteinExistence type="predicted"/>
<name>A0A558CMD8_9GAMM</name>
<evidence type="ECO:0000313" key="1">
    <source>
        <dbReference type="EMBL" id="TVT49872.1"/>
    </source>
</evidence>
<dbReference type="GO" id="GO:0004803">
    <property type="term" value="F:transposase activity"/>
    <property type="evidence" value="ECO:0007669"/>
    <property type="project" value="InterPro"/>
</dbReference>
<dbReference type="GO" id="GO:0006313">
    <property type="term" value="P:DNA transposition"/>
    <property type="evidence" value="ECO:0007669"/>
    <property type="project" value="InterPro"/>
</dbReference>
<feature type="non-terminal residue" evidence="1">
    <location>
        <position position="62"/>
    </location>
</feature>
<dbReference type="SUPFAM" id="SSF143422">
    <property type="entry name" value="Transposase IS200-like"/>
    <property type="match status" value="1"/>
</dbReference>
<gene>
    <name evidence="1" type="ORF">FHK82_16855</name>
</gene>
<dbReference type="Proteomes" id="UP000317355">
    <property type="component" value="Unassembled WGS sequence"/>
</dbReference>